<keyword evidence="3" id="KW-1185">Reference proteome</keyword>
<reference evidence="2" key="1">
    <citation type="submission" date="2019-09" db="EMBL/GenBank/DDBJ databases">
        <authorList>
            <person name="Teo W.F.A."/>
            <person name="Duangmal K."/>
        </authorList>
    </citation>
    <scope>NUCLEOTIDE SEQUENCE [LARGE SCALE GENOMIC DNA]</scope>
    <source>
        <strain evidence="2">K81G1</strain>
    </source>
</reference>
<name>A0A5N0UY77_9PSEU</name>
<accession>A0A5N0UY77</accession>
<feature type="transmembrane region" description="Helical" evidence="1">
    <location>
        <begin position="184"/>
        <end position="200"/>
    </location>
</feature>
<feature type="transmembrane region" description="Helical" evidence="1">
    <location>
        <begin position="66"/>
        <end position="87"/>
    </location>
</feature>
<feature type="transmembrane region" description="Helical" evidence="1">
    <location>
        <begin position="161"/>
        <end position="178"/>
    </location>
</feature>
<feature type="transmembrane region" description="Helical" evidence="1">
    <location>
        <begin position="205"/>
        <end position="223"/>
    </location>
</feature>
<feature type="transmembrane region" description="Helical" evidence="1">
    <location>
        <begin position="99"/>
        <end position="123"/>
    </location>
</feature>
<gene>
    <name evidence="2" type="ORF">FPZ12_031670</name>
</gene>
<keyword evidence="1" id="KW-1133">Transmembrane helix</keyword>
<protein>
    <submittedName>
        <fullName evidence="2">Uncharacterized protein</fullName>
    </submittedName>
</protein>
<keyword evidence="1" id="KW-0472">Membrane</keyword>
<proteinExistence type="predicted"/>
<dbReference type="OrthoDB" id="3379031at2"/>
<organism evidence="2 3">
    <name type="scientific">Amycolatopsis acidicola</name>
    <dbReference type="NCBI Taxonomy" id="2596893"/>
    <lineage>
        <taxon>Bacteria</taxon>
        <taxon>Bacillati</taxon>
        <taxon>Actinomycetota</taxon>
        <taxon>Actinomycetes</taxon>
        <taxon>Pseudonocardiales</taxon>
        <taxon>Pseudonocardiaceae</taxon>
        <taxon>Amycolatopsis</taxon>
    </lineage>
</organism>
<sequence length="262" mass="27160">MMAEPGAAEVLGELAVLRRRTRKDRRGYWVPLLLFGFGVLAAPLVYETDVRQGIGTRVVVESTTKAGAYWVALVTVGAAASLAWYRWRASRVGVQARTGIYVAWLLGALALFVVLVPVVGYLVLGLFDGFSPQGVWVSGAVCVAGGLVAGVSAWRSWRPGMVVGLVAVVLAADQLAILATTHGFGALLVIAVGVCALAWVERSVLCGVIAAVFSAAAVLANLYDMQNVLGGSALVFDNLIVPAAVLLLGGLAGGWRAAVSAA</sequence>
<comment type="caution">
    <text evidence="2">The sequence shown here is derived from an EMBL/GenBank/DDBJ whole genome shotgun (WGS) entry which is preliminary data.</text>
</comment>
<feature type="transmembrane region" description="Helical" evidence="1">
    <location>
        <begin position="135"/>
        <end position="154"/>
    </location>
</feature>
<evidence type="ECO:0000313" key="3">
    <source>
        <dbReference type="Proteomes" id="UP000319769"/>
    </source>
</evidence>
<dbReference type="AlphaFoldDB" id="A0A5N0UY77"/>
<feature type="transmembrane region" description="Helical" evidence="1">
    <location>
        <begin position="239"/>
        <end position="259"/>
    </location>
</feature>
<feature type="transmembrane region" description="Helical" evidence="1">
    <location>
        <begin position="28"/>
        <end position="46"/>
    </location>
</feature>
<keyword evidence="1" id="KW-0812">Transmembrane</keyword>
<dbReference type="Proteomes" id="UP000319769">
    <property type="component" value="Unassembled WGS sequence"/>
</dbReference>
<dbReference type="RefSeq" id="WP_144756718.1">
    <property type="nucleotide sequence ID" value="NZ_VMNW02000064.1"/>
</dbReference>
<dbReference type="EMBL" id="VMNW02000064">
    <property type="protein sequence ID" value="KAA9154585.1"/>
    <property type="molecule type" value="Genomic_DNA"/>
</dbReference>
<evidence type="ECO:0000313" key="2">
    <source>
        <dbReference type="EMBL" id="KAA9154585.1"/>
    </source>
</evidence>
<evidence type="ECO:0000256" key="1">
    <source>
        <dbReference type="SAM" id="Phobius"/>
    </source>
</evidence>